<dbReference type="GeneID" id="104774601"/>
<protein>
    <submittedName>
        <fullName evidence="2">Uncharacterized protein LOC104774601</fullName>
    </submittedName>
</protein>
<reference evidence="1" key="1">
    <citation type="journal article" date="2014" name="Nat. Commun.">
        <title>The emerging biofuel crop Camelina sativa retains a highly undifferentiated hexaploid genome structure.</title>
        <authorList>
            <person name="Kagale S."/>
            <person name="Koh C."/>
            <person name="Nixon J."/>
            <person name="Bollina V."/>
            <person name="Clarke W.E."/>
            <person name="Tuteja R."/>
            <person name="Spillane C."/>
            <person name="Robinson S.J."/>
            <person name="Links M.G."/>
            <person name="Clarke C."/>
            <person name="Higgins E.E."/>
            <person name="Huebert T."/>
            <person name="Sharpe A.G."/>
            <person name="Parkin I.A."/>
        </authorList>
    </citation>
    <scope>NUCLEOTIDE SEQUENCE [LARGE SCALE GENOMIC DNA]</scope>
    <source>
        <strain evidence="1">cv. DH55</strain>
    </source>
</reference>
<dbReference type="Gene3D" id="1.10.8.60">
    <property type="match status" value="1"/>
</dbReference>
<dbReference type="RefSeq" id="XP_010497449.1">
    <property type="nucleotide sequence ID" value="XM_010499147.2"/>
</dbReference>
<accession>A0ABM0Y946</accession>
<dbReference type="InterPro" id="IPR027417">
    <property type="entry name" value="P-loop_NTPase"/>
</dbReference>
<dbReference type="SUPFAM" id="SSF52540">
    <property type="entry name" value="P-loop containing nucleoside triphosphate hydrolases"/>
    <property type="match status" value="1"/>
</dbReference>
<gene>
    <name evidence="2" type="primary">LOC104774601</name>
</gene>
<sequence length="128" mass="14460">MVIRLFGQRLILVNPPAALIRTLILKKILQEKDIEVSDSIDLQMFGTLTYGYNPKELERLCDLASSARLTREVHDEPSSHSSLLKVSQGDLIEAFQRIEPLSSLPLLQSMKDWCESVASVKNDRGECF</sequence>
<proteinExistence type="predicted"/>
<evidence type="ECO:0000313" key="2">
    <source>
        <dbReference type="RefSeq" id="XP_010497449.1"/>
    </source>
</evidence>
<dbReference type="Proteomes" id="UP000694864">
    <property type="component" value="Unplaced"/>
</dbReference>
<reference evidence="2" key="2">
    <citation type="submission" date="2025-08" db="UniProtKB">
        <authorList>
            <consortium name="RefSeq"/>
        </authorList>
    </citation>
    <scope>IDENTIFICATION</scope>
</reference>
<organism evidence="1 2">
    <name type="scientific">Camelina sativa</name>
    <name type="common">False flax</name>
    <name type="synonym">Myagrum sativum</name>
    <dbReference type="NCBI Taxonomy" id="90675"/>
    <lineage>
        <taxon>Eukaryota</taxon>
        <taxon>Viridiplantae</taxon>
        <taxon>Streptophyta</taxon>
        <taxon>Embryophyta</taxon>
        <taxon>Tracheophyta</taxon>
        <taxon>Spermatophyta</taxon>
        <taxon>Magnoliopsida</taxon>
        <taxon>eudicotyledons</taxon>
        <taxon>Gunneridae</taxon>
        <taxon>Pentapetalae</taxon>
        <taxon>rosids</taxon>
        <taxon>malvids</taxon>
        <taxon>Brassicales</taxon>
        <taxon>Brassicaceae</taxon>
        <taxon>Camelineae</taxon>
        <taxon>Camelina</taxon>
    </lineage>
</organism>
<name>A0ABM0Y946_CAMSA</name>
<evidence type="ECO:0000313" key="1">
    <source>
        <dbReference type="Proteomes" id="UP000694864"/>
    </source>
</evidence>
<keyword evidence="1" id="KW-1185">Reference proteome</keyword>